<keyword evidence="4" id="KW-0393">Immunoglobulin domain</keyword>
<evidence type="ECO:0000313" key="7">
    <source>
        <dbReference type="Ensembl" id="ENSELUP00000032897.3"/>
    </source>
</evidence>
<dbReference type="InterPro" id="IPR013783">
    <property type="entry name" value="Ig-like_fold"/>
</dbReference>
<dbReference type="PANTHER" id="PTHR19367:SF18">
    <property type="entry name" value="T CELL RECEPTOR ALPHA VARIABLE 16"/>
    <property type="match status" value="1"/>
</dbReference>
<reference evidence="8" key="1">
    <citation type="journal article" date="2014" name="PLoS ONE">
        <title>The genome and linkage map of the northern pike (Esox lucius): conserved synteny revealed between the salmonid sister group and the Neoteleostei.</title>
        <authorList>
            <person name="Rondeau E.B."/>
            <person name="Minkley D.R."/>
            <person name="Leong J.S."/>
            <person name="Messmer A.M."/>
            <person name="Jantzen J.R."/>
            <person name="von Schalburg K.R."/>
            <person name="Lemon C."/>
            <person name="Bird N.H."/>
            <person name="Koop B.F."/>
        </authorList>
    </citation>
    <scope>NUCLEOTIDE SEQUENCE</scope>
</reference>
<name>A0AB40EDK4_ESOLU</name>
<evidence type="ECO:0000256" key="2">
    <source>
        <dbReference type="ARBA" id="ARBA00023130"/>
    </source>
</evidence>
<dbReference type="Gene3D" id="2.60.40.10">
    <property type="entry name" value="Immunoglobulins"/>
    <property type="match status" value="1"/>
</dbReference>
<evidence type="ECO:0000256" key="4">
    <source>
        <dbReference type="ARBA" id="ARBA00023319"/>
    </source>
</evidence>
<dbReference type="SMART" id="SM00406">
    <property type="entry name" value="IGv"/>
    <property type="match status" value="1"/>
</dbReference>
<keyword evidence="1 5" id="KW-0732">Signal</keyword>
<dbReference type="STRING" id="8010.ENSELUP00000032184"/>
<reference evidence="7" key="2">
    <citation type="submission" date="2020-02" db="EMBL/GenBank/DDBJ databases">
        <title>Esox lucius (northern pike) genome, fEsoLuc1, primary haplotype.</title>
        <authorList>
            <person name="Myers G."/>
            <person name="Karagic N."/>
            <person name="Meyer A."/>
            <person name="Pippel M."/>
            <person name="Reichard M."/>
            <person name="Winkler S."/>
            <person name="Tracey A."/>
            <person name="Sims Y."/>
            <person name="Howe K."/>
            <person name="Rhie A."/>
            <person name="Formenti G."/>
            <person name="Durbin R."/>
            <person name="Fedrigo O."/>
            <person name="Jarvis E.D."/>
        </authorList>
    </citation>
    <scope>NUCLEOTIDE SEQUENCE [LARGE SCALE GENOMIC DNA]</scope>
</reference>
<feature type="chain" id="PRO_5044330342" description="Immunoglobulin V-set domain-containing protein" evidence="5">
    <location>
        <begin position="19"/>
        <end position="143"/>
    </location>
</feature>
<dbReference type="Pfam" id="PF07686">
    <property type="entry name" value="V-set"/>
    <property type="match status" value="1"/>
</dbReference>
<dbReference type="OMA" id="SNIRYCI"/>
<dbReference type="InterPro" id="IPR036179">
    <property type="entry name" value="Ig-like_dom_sf"/>
</dbReference>
<evidence type="ECO:0000256" key="1">
    <source>
        <dbReference type="ARBA" id="ARBA00022729"/>
    </source>
</evidence>
<dbReference type="SUPFAM" id="SSF48726">
    <property type="entry name" value="Immunoglobulin"/>
    <property type="match status" value="1"/>
</dbReference>
<evidence type="ECO:0000256" key="5">
    <source>
        <dbReference type="SAM" id="SignalP"/>
    </source>
</evidence>
<dbReference type="AlphaFoldDB" id="A0AB40EDK4"/>
<organism evidence="7 8">
    <name type="scientific">Esox lucius</name>
    <name type="common">Northern pike</name>
    <dbReference type="NCBI Taxonomy" id="8010"/>
    <lineage>
        <taxon>Eukaryota</taxon>
        <taxon>Metazoa</taxon>
        <taxon>Chordata</taxon>
        <taxon>Craniata</taxon>
        <taxon>Vertebrata</taxon>
        <taxon>Euteleostomi</taxon>
        <taxon>Actinopterygii</taxon>
        <taxon>Neopterygii</taxon>
        <taxon>Teleostei</taxon>
        <taxon>Protacanthopterygii</taxon>
        <taxon>Esociformes</taxon>
        <taxon>Esocidae</taxon>
        <taxon>Esox</taxon>
    </lineage>
</organism>
<dbReference type="PANTHER" id="PTHR19367">
    <property type="entry name" value="T-CELL RECEPTOR ALPHA CHAIN V REGION"/>
    <property type="match status" value="1"/>
</dbReference>
<dbReference type="InterPro" id="IPR051287">
    <property type="entry name" value="TCR_variable_region"/>
</dbReference>
<dbReference type="GO" id="GO:0002250">
    <property type="term" value="P:adaptive immune response"/>
    <property type="evidence" value="ECO:0007669"/>
    <property type="project" value="UniProtKB-KW"/>
</dbReference>
<dbReference type="GeneTree" id="ENSGT00990000204614"/>
<protein>
    <recommendedName>
        <fullName evidence="6">Immunoglobulin V-set domain-containing protein</fullName>
    </recommendedName>
</protein>
<proteinExistence type="predicted"/>
<evidence type="ECO:0000259" key="6">
    <source>
        <dbReference type="SMART" id="SM00406"/>
    </source>
</evidence>
<feature type="signal peptide" evidence="5">
    <location>
        <begin position="1"/>
        <end position="18"/>
    </location>
</feature>
<reference evidence="7" key="3">
    <citation type="submission" date="2025-08" db="UniProtKB">
        <authorList>
            <consortium name="Ensembl"/>
        </authorList>
    </citation>
    <scope>IDENTIFICATION</scope>
</reference>
<keyword evidence="2" id="KW-0391">Immunity</keyword>
<feature type="domain" description="Immunoglobulin V-set" evidence="6">
    <location>
        <begin position="35"/>
        <end position="114"/>
    </location>
</feature>
<reference evidence="7" key="4">
    <citation type="submission" date="2025-09" db="UniProtKB">
        <authorList>
            <consortium name="Ensembl"/>
        </authorList>
    </citation>
    <scope>IDENTIFICATION</scope>
</reference>
<dbReference type="InterPro" id="IPR013106">
    <property type="entry name" value="Ig_V-set"/>
</dbReference>
<accession>A0AB40EDK4</accession>
<evidence type="ECO:0000256" key="3">
    <source>
        <dbReference type="ARBA" id="ARBA00023170"/>
    </source>
</evidence>
<keyword evidence="2" id="KW-1064">Adaptive immunity</keyword>
<sequence>MLLSYILLISAVLVDGFGDDIIPTSPEECFTQVSRVRLSCNYTVQADSILWYKQYQGSGLQLLYLVTTNTNPYELRGEPQDLRLSVKLNKERTRVDLEISSAEVTDSALYYCALRPTETGNPETLYKNLESCEKTEILLVVHR</sequence>
<dbReference type="Ensembl" id="ENSELUT00000002129.3">
    <property type="protein sequence ID" value="ENSELUP00000032897.3"/>
    <property type="gene ID" value="ENSELUG00000039589.1"/>
</dbReference>
<dbReference type="Proteomes" id="UP000265140">
    <property type="component" value="Chromosome 3"/>
</dbReference>
<keyword evidence="3" id="KW-0675">Receptor</keyword>
<keyword evidence="8" id="KW-1185">Reference proteome</keyword>
<evidence type="ECO:0000313" key="8">
    <source>
        <dbReference type="Proteomes" id="UP000265140"/>
    </source>
</evidence>